<evidence type="ECO:0000313" key="3">
    <source>
        <dbReference type="Proteomes" id="UP000646911"/>
    </source>
</evidence>
<dbReference type="EMBL" id="JACOFX010000086">
    <property type="protein sequence ID" value="MBC3911655.1"/>
    <property type="molecule type" value="Genomic_DNA"/>
</dbReference>
<accession>A0ABR6ZIY3</accession>
<reference evidence="2 3" key="1">
    <citation type="submission" date="2020-08" db="EMBL/GenBank/DDBJ databases">
        <title>Novel species isolated from subtropical streams in China.</title>
        <authorList>
            <person name="Lu H."/>
        </authorList>
    </citation>
    <scope>NUCLEOTIDE SEQUENCE [LARGE SCALE GENOMIC DNA]</scope>
    <source>
        <strain evidence="2 3">NL8W</strain>
    </source>
</reference>
<keyword evidence="3" id="KW-1185">Reference proteome</keyword>
<keyword evidence="2" id="KW-0031">Aminopeptidase</keyword>
<dbReference type="Pfam" id="PF17432">
    <property type="entry name" value="DUF3458_C"/>
    <property type="match status" value="1"/>
</dbReference>
<protein>
    <submittedName>
        <fullName evidence="2">Aminopeptidase N C-terminal domain-containing protein</fullName>
    </submittedName>
</protein>
<feature type="non-terminal residue" evidence="2">
    <location>
        <position position="94"/>
    </location>
</feature>
<dbReference type="RefSeq" id="WP_186957347.1">
    <property type="nucleotide sequence ID" value="NZ_JACOFX010000086.1"/>
</dbReference>
<dbReference type="GO" id="GO:0004177">
    <property type="term" value="F:aminopeptidase activity"/>
    <property type="evidence" value="ECO:0007669"/>
    <property type="project" value="UniProtKB-KW"/>
</dbReference>
<evidence type="ECO:0000259" key="1">
    <source>
        <dbReference type="Pfam" id="PF17432"/>
    </source>
</evidence>
<dbReference type="Proteomes" id="UP000646911">
    <property type="component" value="Unassembled WGS sequence"/>
</dbReference>
<proteinExistence type="predicted"/>
<dbReference type="Gene3D" id="1.25.50.10">
    <property type="entry name" value="Peptidase M1, alanyl aminopeptidase, C-terminal domain"/>
    <property type="match status" value="1"/>
</dbReference>
<dbReference type="InterPro" id="IPR012779">
    <property type="entry name" value="Peptidase_M1_pepN"/>
</dbReference>
<dbReference type="InterPro" id="IPR024601">
    <property type="entry name" value="Peptidase_M1_pepN_C"/>
</dbReference>
<feature type="non-terminal residue" evidence="2">
    <location>
        <position position="1"/>
    </location>
</feature>
<keyword evidence="2" id="KW-0645">Protease</keyword>
<sequence>PVASLLRNFSAPVVLNISYSDEELGLLLAHDSDPFNRWEAGQRLATRRLVRLTQAVQAGEPLELDSMFIEALRATLNNDTLDPAFRELVLTLPS</sequence>
<dbReference type="PANTHER" id="PTHR46322:SF1">
    <property type="entry name" value="PUROMYCIN-SENSITIVE AMINOPEPTIDASE"/>
    <property type="match status" value="1"/>
</dbReference>
<name>A0ABR6ZIY3_9BURK</name>
<dbReference type="PANTHER" id="PTHR46322">
    <property type="entry name" value="PUROMYCIN-SENSITIVE AMINOPEPTIDASE"/>
    <property type="match status" value="1"/>
</dbReference>
<gene>
    <name evidence="2" type="ORF">H8L47_29290</name>
</gene>
<evidence type="ECO:0000313" key="2">
    <source>
        <dbReference type="EMBL" id="MBC3911655.1"/>
    </source>
</evidence>
<comment type="caution">
    <text evidence="2">The sequence shown here is derived from an EMBL/GenBank/DDBJ whole genome shotgun (WGS) entry which is preliminary data.</text>
</comment>
<organism evidence="2 3">
    <name type="scientific">Undibacterium umbellatum</name>
    <dbReference type="NCBI Taxonomy" id="2762300"/>
    <lineage>
        <taxon>Bacteria</taxon>
        <taxon>Pseudomonadati</taxon>
        <taxon>Pseudomonadota</taxon>
        <taxon>Betaproteobacteria</taxon>
        <taxon>Burkholderiales</taxon>
        <taxon>Oxalobacteraceae</taxon>
        <taxon>Undibacterium</taxon>
    </lineage>
</organism>
<keyword evidence="2" id="KW-0378">Hydrolase</keyword>
<dbReference type="InterPro" id="IPR037144">
    <property type="entry name" value="Peptidase_M1_pepN_C_sf"/>
</dbReference>
<feature type="domain" description="Peptidase M1 alanyl aminopeptidase C-terminal" evidence="1">
    <location>
        <begin position="21"/>
        <end position="94"/>
    </location>
</feature>